<dbReference type="CDD" id="cd13401">
    <property type="entry name" value="Slt70-like"/>
    <property type="match status" value="1"/>
</dbReference>
<evidence type="ECO:0000256" key="3">
    <source>
        <dbReference type="SAM" id="SignalP"/>
    </source>
</evidence>
<dbReference type="EMBL" id="NBTX02000004">
    <property type="protein sequence ID" value="PNL62742.1"/>
    <property type="molecule type" value="Genomic_DNA"/>
</dbReference>
<evidence type="ECO:0000256" key="2">
    <source>
        <dbReference type="ARBA" id="ARBA00022729"/>
    </source>
</evidence>
<comment type="similarity">
    <text evidence="1">Belongs to the transglycosylase Slt family.</text>
</comment>
<evidence type="ECO:0000256" key="1">
    <source>
        <dbReference type="ARBA" id="ARBA00007734"/>
    </source>
</evidence>
<dbReference type="GO" id="GO:0042597">
    <property type="term" value="C:periplasmic space"/>
    <property type="evidence" value="ECO:0007669"/>
    <property type="project" value="InterPro"/>
</dbReference>
<sequence length="594" mass="68973">MKKIILFLCGFISFQTCLAFSGEQYMERFNNYLSFSQNLPTATPTPAFLEFISGTTPLSTKLREKWLYELAKSKDWTRFSQYYQPSNDLNLVCYEHIAYYNTGKQQEALKASIPLWLSGDSRPPSCNSLFDLLLKDNNFDQNLITQRIALALERRNIQLARYLLTKYKKPHPLELHALNAVYQNPGNISTLNPGELNDDIYLYGLKRMVSINMDKALKLWQQSKTPKMLSKAQQQSFLAHVALYKAMRNHEDALQWFTKVKPQYYNDVLLDWQIRFALKRKNWAQVTALINDSKHKDEPCWQYWLARSLEAQGKKAEAQVLYEALAKNRQYYGFLASLHLNKPPSFANEIPTTNLDVLKPYQAFIDQIQTLYMTKQTLQASRLLNDFISELPKDEASALVYWIDKQLQWHGKSVYLSNNETLNNQLSLRFPLAYKDSISLYSKKYAVAPEFIYAIIRQESGFRDDATSSVGARGLMQVMPYTARVVSKADKIPYNDQKQLFVSQKNINIGVAYLKQLAKRFDNHPILIAAAYNAGPKQVVYWLKTHPPKEIDVWIETLPWQETRNYLKNIMAFYVVYQYRLGLKPNLGSFLESL</sequence>
<dbReference type="Gene3D" id="1.10.530.10">
    <property type="match status" value="1"/>
</dbReference>
<gene>
    <name evidence="5" type="ORF">A6J39_016865</name>
</gene>
<dbReference type="SUPFAM" id="SSF48435">
    <property type="entry name" value="Bacterial muramidases"/>
    <property type="match status" value="1"/>
</dbReference>
<reference evidence="5" key="1">
    <citation type="submission" date="2017-12" db="EMBL/GenBank/DDBJ databases">
        <title>FDA dAtabase for Regulatory Grade micrObial Sequences (FDA-ARGOS): Supporting development and validation of Infectious Disease Dx tests.</title>
        <authorList>
            <person name="Kerrigan L."/>
            <person name="Tallon L.J."/>
            <person name="Sadzewicz L."/>
            <person name="Sengamalay N."/>
            <person name="Ott S."/>
            <person name="Godinez A."/>
            <person name="Nagaraj S."/>
            <person name="Vavikolanu K."/>
            <person name="Vyas G."/>
            <person name="Nadendla S."/>
            <person name="Aluvathingal J."/>
            <person name="Sichtig H."/>
        </authorList>
    </citation>
    <scope>NUCLEOTIDE SEQUENCE [LARGE SCALE GENOMIC DNA]</scope>
    <source>
        <strain evidence="5">FDAARGOS_200</strain>
    </source>
</reference>
<dbReference type="SUPFAM" id="SSF53955">
    <property type="entry name" value="Lysozyme-like"/>
    <property type="match status" value="1"/>
</dbReference>
<evidence type="ECO:0000259" key="4">
    <source>
        <dbReference type="Pfam" id="PF01464"/>
    </source>
</evidence>
<accession>A0AAX0WWJ0</accession>
<dbReference type="Proteomes" id="UP000192511">
    <property type="component" value="Unassembled WGS sequence"/>
</dbReference>
<name>A0AAX0WWJ0_9GAMM</name>
<dbReference type="GeneID" id="98064850"/>
<evidence type="ECO:0000313" key="6">
    <source>
        <dbReference type="Proteomes" id="UP000192511"/>
    </source>
</evidence>
<dbReference type="GO" id="GO:0004553">
    <property type="term" value="F:hydrolase activity, hydrolyzing O-glycosyl compounds"/>
    <property type="evidence" value="ECO:0007669"/>
    <property type="project" value="InterPro"/>
</dbReference>
<dbReference type="Pfam" id="PF01464">
    <property type="entry name" value="SLT"/>
    <property type="match status" value="1"/>
</dbReference>
<dbReference type="InterPro" id="IPR008939">
    <property type="entry name" value="Lytic_TGlycosylase_superhlx_U"/>
</dbReference>
<organism evidence="5 6">
    <name type="scientific">Legionella anisa</name>
    <dbReference type="NCBI Taxonomy" id="28082"/>
    <lineage>
        <taxon>Bacteria</taxon>
        <taxon>Pseudomonadati</taxon>
        <taxon>Pseudomonadota</taxon>
        <taxon>Gammaproteobacteria</taxon>
        <taxon>Legionellales</taxon>
        <taxon>Legionellaceae</taxon>
        <taxon>Legionella</taxon>
    </lineage>
</organism>
<protein>
    <submittedName>
        <fullName evidence="5">Lytic murein transglycosylase</fullName>
    </submittedName>
</protein>
<dbReference type="AlphaFoldDB" id="A0AAX0WWJ0"/>
<keyword evidence="2 3" id="KW-0732">Signal</keyword>
<dbReference type="RefSeq" id="WP_040523102.1">
    <property type="nucleotide sequence ID" value="NZ_CAAAHR010000075.1"/>
</dbReference>
<dbReference type="InterPro" id="IPR023346">
    <property type="entry name" value="Lysozyme-like_dom_sf"/>
</dbReference>
<dbReference type="Gene3D" id="1.25.20.10">
    <property type="entry name" value="Bacterial muramidases"/>
    <property type="match status" value="1"/>
</dbReference>
<feature type="domain" description="Transglycosylase SLT" evidence="4">
    <location>
        <begin position="440"/>
        <end position="553"/>
    </location>
</feature>
<proteinExistence type="inferred from homology"/>
<dbReference type="PANTHER" id="PTHR37423">
    <property type="entry name" value="SOLUBLE LYTIC MUREIN TRANSGLYCOSYLASE-RELATED"/>
    <property type="match status" value="1"/>
</dbReference>
<comment type="caution">
    <text evidence="5">The sequence shown here is derived from an EMBL/GenBank/DDBJ whole genome shotgun (WGS) entry which is preliminary data.</text>
</comment>
<feature type="signal peptide" evidence="3">
    <location>
        <begin position="1"/>
        <end position="19"/>
    </location>
</feature>
<feature type="chain" id="PRO_5044015915" evidence="3">
    <location>
        <begin position="20"/>
        <end position="594"/>
    </location>
</feature>
<dbReference type="InterPro" id="IPR008258">
    <property type="entry name" value="Transglycosylase_SLT_dom_1"/>
</dbReference>
<keyword evidence="6" id="KW-1185">Reference proteome</keyword>
<dbReference type="PANTHER" id="PTHR37423:SF5">
    <property type="entry name" value="SOLUBLE LYTIC MUREIN TRANSGLYCOSYLASE"/>
    <property type="match status" value="1"/>
</dbReference>
<evidence type="ECO:0000313" key="5">
    <source>
        <dbReference type="EMBL" id="PNL62742.1"/>
    </source>
</evidence>